<dbReference type="STRING" id="1227454.C446_00550"/>
<accession>M0MQY6</accession>
<dbReference type="EMBL" id="AOMA01000003">
    <property type="protein sequence ID" value="EMA47159.1"/>
    <property type="molecule type" value="Genomic_DNA"/>
</dbReference>
<name>M0MQY6_9EURY</name>
<reference evidence="1 2" key="1">
    <citation type="journal article" date="2014" name="PLoS Genet.">
        <title>Phylogenetically driven sequencing of extremely halophilic archaea reveals strategies for static and dynamic osmo-response.</title>
        <authorList>
            <person name="Becker E.A."/>
            <person name="Seitzer P.M."/>
            <person name="Tritt A."/>
            <person name="Larsen D."/>
            <person name="Krusor M."/>
            <person name="Yao A.I."/>
            <person name="Wu D."/>
            <person name="Madern D."/>
            <person name="Eisen J.A."/>
            <person name="Darling A.E."/>
            <person name="Facciotti M.T."/>
        </authorList>
    </citation>
    <scope>NUCLEOTIDE SEQUENCE [LARGE SCALE GENOMIC DNA]</scope>
    <source>
        <strain evidence="1 2">JCM 10879</strain>
    </source>
</reference>
<dbReference type="Proteomes" id="UP000011607">
    <property type="component" value="Unassembled WGS sequence"/>
</dbReference>
<sequence length="70" mass="7612">MVDDSLHCFHTTTVPIRRLLAYGSLTLFSTTPSASLLKGDTVGRPRRRLEEDTLDAVVPNDPSVSLTGNV</sequence>
<evidence type="ECO:0000313" key="2">
    <source>
        <dbReference type="Proteomes" id="UP000011607"/>
    </source>
</evidence>
<dbReference type="AlphaFoldDB" id="M0MQY6"/>
<proteinExistence type="predicted"/>
<organism evidence="1 2">
    <name type="scientific">Halobiforma nitratireducens JCM 10879</name>
    <dbReference type="NCBI Taxonomy" id="1227454"/>
    <lineage>
        <taxon>Archaea</taxon>
        <taxon>Methanobacteriati</taxon>
        <taxon>Methanobacteriota</taxon>
        <taxon>Stenosarchaea group</taxon>
        <taxon>Halobacteria</taxon>
        <taxon>Halobacteriales</taxon>
        <taxon>Natrialbaceae</taxon>
        <taxon>Halobiforma</taxon>
    </lineage>
</organism>
<protein>
    <submittedName>
        <fullName evidence="1">Uncharacterized protein</fullName>
    </submittedName>
</protein>
<gene>
    <name evidence="1" type="ORF">C446_00550</name>
</gene>
<evidence type="ECO:0000313" key="1">
    <source>
        <dbReference type="EMBL" id="EMA47159.1"/>
    </source>
</evidence>
<comment type="caution">
    <text evidence="1">The sequence shown here is derived from an EMBL/GenBank/DDBJ whole genome shotgun (WGS) entry which is preliminary data.</text>
</comment>
<keyword evidence="2" id="KW-1185">Reference proteome</keyword>